<evidence type="ECO:0000256" key="1">
    <source>
        <dbReference type="ARBA" id="ARBA00006432"/>
    </source>
</evidence>
<name>A0ABW9FBT9_9NOCA</name>
<evidence type="ECO:0000256" key="6">
    <source>
        <dbReference type="ARBA" id="ARBA00032875"/>
    </source>
</evidence>
<keyword evidence="4" id="KW-0443">Lipid metabolism</keyword>
<gene>
    <name evidence="8" type="ORF">ABEU20_000803</name>
</gene>
<evidence type="ECO:0000313" key="8">
    <source>
        <dbReference type="EMBL" id="MFM1722250.1"/>
    </source>
</evidence>
<comment type="caution">
    <text evidence="8">The sequence shown here is derived from an EMBL/GenBank/DDBJ whole genome shotgun (WGS) entry which is preliminary data.</text>
</comment>
<evidence type="ECO:0000256" key="4">
    <source>
        <dbReference type="ARBA" id="ARBA00023098"/>
    </source>
</evidence>
<dbReference type="PANTHER" id="PTHR43272:SF32">
    <property type="entry name" value="AMP-DEPENDENT SYNTHETASE_LIGASE DOMAIN-CONTAINING PROTEIN"/>
    <property type="match status" value="1"/>
</dbReference>
<comment type="similarity">
    <text evidence="1">Belongs to the ATP-dependent AMP-binding enzyme family.</text>
</comment>
<keyword evidence="9" id="KW-1185">Reference proteome</keyword>
<reference evidence="8 9" key="1">
    <citation type="submission" date="2023-11" db="EMBL/GenBank/DDBJ databases">
        <authorList>
            <person name="Val-Calvo J."/>
            <person name="Scortti M."/>
            <person name="Vazquez-Boland J."/>
        </authorList>
    </citation>
    <scope>NUCLEOTIDE SEQUENCE [LARGE SCALE GENOMIC DNA]</scope>
    <source>
        <strain evidence="8 9">PAM 2766</strain>
    </source>
</reference>
<dbReference type="InterPro" id="IPR042099">
    <property type="entry name" value="ANL_N_sf"/>
</dbReference>
<dbReference type="GO" id="GO:0016874">
    <property type="term" value="F:ligase activity"/>
    <property type="evidence" value="ECO:0007669"/>
    <property type="project" value="UniProtKB-KW"/>
</dbReference>
<dbReference type="Pfam" id="PF00501">
    <property type="entry name" value="AMP-binding"/>
    <property type="match status" value="1"/>
</dbReference>
<organism evidence="8 9">
    <name type="scientific">Rhodococcus parequi</name>
    <dbReference type="NCBI Taxonomy" id="3137122"/>
    <lineage>
        <taxon>Bacteria</taxon>
        <taxon>Bacillati</taxon>
        <taxon>Actinomycetota</taxon>
        <taxon>Actinomycetes</taxon>
        <taxon>Mycobacteriales</taxon>
        <taxon>Nocardiaceae</taxon>
        <taxon>Rhodococcus</taxon>
    </lineage>
</organism>
<dbReference type="InterPro" id="IPR045851">
    <property type="entry name" value="AMP-bd_C_sf"/>
</dbReference>
<dbReference type="CDD" id="cd05907">
    <property type="entry name" value="VL_LC_FACS_like"/>
    <property type="match status" value="1"/>
</dbReference>
<dbReference type="PANTHER" id="PTHR43272">
    <property type="entry name" value="LONG-CHAIN-FATTY-ACID--COA LIGASE"/>
    <property type="match status" value="1"/>
</dbReference>
<evidence type="ECO:0000256" key="3">
    <source>
        <dbReference type="ARBA" id="ARBA00022832"/>
    </source>
</evidence>
<protein>
    <recommendedName>
        <fullName evidence="6">Acyl-CoA synthetase</fullName>
    </recommendedName>
</protein>
<dbReference type="InterPro" id="IPR020845">
    <property type="entry name" value="AMP-binding_CS"/>
</dbReference>
<accession>A0ABW9FBT9</accession>
<dbReference type="InterPro" id="IPR000873">
    <property type="entry name" value="AMP-dep_synth/lig_dom"/>
</dbReference>
<keyword evidence="2 8" id="KW-0436">Ligase</keyword>
<dbReference type="PROSITE" id="PS00455">
    <property type="entry name" value="AMP_BINDING"/>
    <property type="match status" value="1"/>
</dbReference>
<dbReference type="SUPFAM" id="SSF56801">
    <property type="entry name" value="Acetyl-CoA synthetase-like"/>
    <property type="match status" value="1"/>
</dbReference>
<dbReference type="RefSeq" id="WP_420162821.1">
    <property type="nucleotide sequence ID" value="NZ_JBDLNV010000001.1"/>
</dbReference>
<dbReference type="Gene3D" id="3.40.50.12780">
    <property type="entry name" value="N-terminal domain of ligase-like"/>
    <property type="match status" value="1"/>
</dbReference>
<sequence length="603" mass="63877">MPEFSVPATFTIPEDASAVDSVYEYAATKPGHVVFRRLVNGSWVDVTAREFADQVTAVAKGLVARGVQPGDRVALMSATRYEWQLLDYAIWSAGGVTVPIYETSSAEQVKWILEDSGAIGLVVETDQHSKTVADVAAGAPDLRAVLQIEPSGENAGAVEILTTEGADVSDDEIRTRVTSLKASDPATLIYTSGTTGRPKGCQLTHSNLIAESKGIIASSLGDLLTTPGVSTLMFLPLAHVLARAVSIAAFDAGASVGHTSDIPNLVPTFAEYKPDFILSVPRVFEKVYNTARQKAHSEGKGKIFDAAAATAIAWSEAKDNGGPGLLLNIKHTVFDKLVYSKLRAALGGNCKLAISGGAPLGARLGHFFRGIGVTIYEGYGLTETTAAFAVNTIGNQKVGTVGKPLAGNSVRIAEDGEIMLSGPVVFSGYWRNETATEEALEDGWFHTGDLGTVDSDGYIAITGRKKEIIVTAGGKNVAPAQLEDHLRAHPLISQAIVVGDQKPFIGALITIDAEALPAWNERNGKPAGTTVPELLSDPDLTAEVDAAIAEANKLVSHAEAIKKYRILPVDFTEETGELTPTMKLKRGVVHESFASDIEQIYSK</sequence>
<dbReference type="Pfam" id="PF23562">
    <property type="entry name" value="AMP-binding_C_3"/>
    <property type="match status" value="1"/>
</dbReference>
<dbReference type="Proteomes" id="UP001629745">
    <property type="component" value="Unassembled WGS sequence"/>
</dbReference>
<dbReference type="Gene3D" id="3.30.300.30">
    <property type="match status" value="1"/>
</dbReference>
<comment type="catalytic activity">
    <reaction evidence="5">
        <text>a long-chain fatty acid + ATP + CoA = a long-chain fatty acyl-CoA + AMP + diphosphate</text>
        <dbReference type="Rhea" id="RHEA:15421"/>
        <dbReference type="ChEBI" id="CHEBI:30616"/>
        <dbReference type="ChEBI" id="CHEBI:33019"/>
        <dbReference type="ChEBI" id="CHEBI:57287"/>
        <dbReference type="ChEBI" id="CHEBI:57560"/>
        <dbReference type="ChEBI" id="CHEBI:83139"/>
        <dbReference type="ChEBI" id="CHEBI:456215"/>
        <dbReference type="EC" id="6.2.1.3"/>
    </reaction>
    <physiologicalReaction direction="left-to-right" evidence="5">
        <dbReference type="Rhea" id="RHEA:15422"/>
    </physiologicalReaction>
</comment>
<proteinExistence type="inferred from homology"/>
<feature type="domain" description="AMP-dependent synthetase/ligase" evidence="7">
    <location>
        <begin position="25"/>
        <end position="430"/>
    </location>
</feature>
<evidence type="ECO:0000256" key="2">
    <source>
        <dbReference type="ARBA" id="ARBA00022598"/>
    </source>
</evidence>
<evidence type="ECO:0000259" key="7">
    <source>
        <dbReference type="Pfam" id="PF00501"/>
    </source>
</evidence>
<evidence type="ECO:0000256" key="5">
    <source>
        <dbReference type="ARBA" id="ARBA00024484"/>
    </source>
</evidence>
<evidence type="ECO:0000313" key="9">
    <source>
        <dbReference type="Proteomes" id="UP001629745"/>
    </source>
</evidence>
<keyword evidence="3" id="KW-0276">Fatty acid metabolism</keyword>
<dbReference type="EMBL" id="JBDLNV010000001">
    <property type="protein sequence ID" value="MFM1722250.1"/>
    <property type="molecule type" value="Genomic_DNA"/>
</dbReference>